<dbReference type="GeneID" id="63779592"/>
<sequence length="346" mass="38501">MSWAAYISSVDRLSYSPGTDPLYLTKKDRYYHRVKAGRPALSCWEVNQVNDLFTEQPQADWSLNGRSSTILNLNEDLGIPKSLAAIFVRYLGIPKVVNIGILLGQSALASSQFALGSLLDAGTSNMSQDLHRLILTSYIATTNTLTDTTLYPHDDIPNQALGKDQKPKPNVGDFVVFTPDVATLSVKNLAIIPVFSVLLAVTAFVLLKWTPLRSVKALDAVVLHHTLKEKYPEAWPLKDGVWKTGSLQDDLPLNEQQVRQSRNSRTQSEDYLMLPIYEPERPSQEPHRSHLRTPSGETLVPFSEYGIRGSQSSSTRYTLDGVYMVPPNEAQTQDTREQATQGARNS</sequence>
<name>A0A1Y2EFH5_9PEZI</name>
<feature type="compositionally biased region" description="Polar residues" evidence="1">
    <location>
        <begin position="329"/>
        <end position="346"/>
    </location>
</feature>
<dbReference type="AlphaFoldDB" id="A0A1Y2EFH5"/>
<evidence type="ECO:0000313" key="3">
    <source>
        <dbReference type="Proteomes" id="UP000193689"/>
    </source>
</evidence>
<comment type="caution">
    <text evidence="2">The sequence shown here is derived from an EMBL/GenBank/DDBJ whole genome shotgun (WGS) entry which is preliminary data.</text>
</comment>
<dbReference type="RefSeq" id="XP_040720288.1">
    <property type="nucleotide sequence ID" value="XM_040863380.1"/>
</dbReference>
<dbReference type="Proteomes" id="UP000193689">
    <property type="component" value="Unassembled WGS sequence"/>
</dbReference>
<gene>
    <name evidence="2" type="ORF">BCR38DRAFT_481472</name>
</gene>
<accession>A0A1Y2EFH5</accession>
<proteinExistence type="predicted"/>
<dbReference type="STRING" id="1141098.A0A1Y2EFH5"/>
<keyword evidence="3" id="KW-1185">Reference proteome</keyword>
<reference evidence="2 3" key="1">
    <citation type="submission" date="2016-07" db="EMBL/GenBank/DDBJ databases">
        <title>Pervasive Adenine N6-methylation of Active Genes in Fungi.</title>
        <authorList>
            <consortium name="DOE Joint Genome Institute"/>
            <person name="Mondo S.J."/>
            <person name="Dannebaum R.O."/>
            <person name="Kuo R.C."/>
            <person name="Labutti K."/>
            <person name="Haridas S."/>
            <person name="Kuo A."/>
            <person name="Salamov A."/>
            <person name="Ahrendt S.R."/>
            <person name="Lipzen A."/>
            <person name="Sullivan W."/>
            <person name="Andreopoulos W.B."/>
            <person name="Clum A."/>
            <person name="Lindquist E."/>
            <person name="Daum C."/>
            <person name="Ramamoorthy G.K."/>
            <person name="Gryganskyi A."/>
            <person name="Culley D."/>
            <person name="Magnuson J.K."/>
            <person name="James T.Y."/>
            <person name="O'Malley M.A."/>
            <person name="Stajich J.E."/>
            <person name="Spatafora J.W."/>
            <person name="Visel A."/>
            <person name="Grigoriev I.V."/>
        </authorList>
    </citation>
    <scope>NUCLEOTIDE SEQUENCE [LARGE SCALE GENOMIC DNA]</scope>
    <source>
        <strain evidence="2 3">CBS 129021</strain>
    </source>
</reference>
<dbReference type="OrthoDB" id="5337208at2759"/>
<dbReference type="InParanoid" id="A0A1Y2EFH5"/>
<feature type="region of interest" description="Disordered" evidence="1">
    <location>
        <begin position="280"/>
        <end position="346"/>
    </location>
</feature>
<protein>
    <submittedName>
        <fullName evidence="2">Uncharacterized protein</fullName>
    </submittedName>
</protein>
<organism evidence="2 3">
    <name type="scientific">Pseudomassariella vexata</name>
    <dbReference type="NCBI Taxonomy" id="1141098"/>
    <lineage>
        <taxon>Eukaryota</taxon>
        <taxon>Fungi</taxon>
        <taxon>Dikarya</taxon>
        <taxon>Ascomycota</taxon>
        <taxon>Pezizomycotina</taxon>
        <taxon>Sordariomycetes</taxon>
        <taxon>Xylariomycetidae</taxon>
        <taxon>Amphisphaeriales</taxon>
        <taxon>Pseudomassariaceae</taxon>
        <taxon>Pseudomassariella</taxon>
    </lineage>
</organism>
<evidence type="ECO:0000313" key="2">
    <source>
        <dbReference type="EMBL" id="ORY70338.1"/>
    </source>
</evidence>
<evidence type="ECO:0000256" key="1">
    <source>
        <dbReference type="SAM" id="MobiDB-lite"/>
    </source>
</evidence>
<dbReference type="EMBL" id="MCFJ01000002">
    <property type="protein sequence ID" value="ORY70338.1"/>
    <property type="molecule type" value="Genomic_DNA"/>
</dbReference>